<feature type="transmembrane region" description="Helical" evidence="1">
    <location>
        <begin position="43"/>
        <end position="63"/>
    </location>
</feature>
<organism evidence="2 3">
    <name type="scientific">Marinicella sediminis</name>
    <dbReference type="NCBI Taxonomy" id="1792834"/>
    <lineage>
        <taxon>Bacteria</taxon>
        <taxon>Pseudomonadati</taxon>
        <taxon>Pseudomonadota</taxon>
        <taxon>Gammaproteobacteria</taxon>
        <taxon>Lysobacterales</taxon>
        <taxon>Marinicellaceae</taxon>
        <taxon>Marinicella</taxon>
    </lineage>
</organism>
<evidence type="ECO:0000313" key="2">
    <source>
        <dbReference type="EMBL" id="MFC3194477.1"/>
    </source>
</evidence>
<keyword evidence="3" id="KW-1185">Reference proteome</keyword>
<keyword evidence="1" id="KW-0472">Membrane</keyword>
<dbReference type="RefSeq" id="WP_157892779.1">
    <property type="nucleotide sequence ID" value="NZ_JBHRTS010000004.1"/>
</dbReference>
<evidence type="ECO:0000256" key="1">
    <source>
        <dbReference type="SAM" id="Phobius"/>
    </source>
</evidence>
<comment type="caution">
    <text evidence="2">The sequence shown here is derived from an EMBL/GenBank/DDBJ whole genome shotgun (WGS) entry which is preliminary data.</text>
</comment>
<keyword evidence="1" id="KW-0812">Transmembrane</keyword>
<reference evidence="3" key="1">
    <citation type="journal article" date="2019" name="Int. J. Syst. Evol. Microbiol.">
        <title>The Global Catalogue of Microorganisms (GCM) 10K type strain sequencing project: providing services to taxonomists for standard genome sequencing and annotation.</title>
        <authorList>
            <consortium name="The Broad Institute Genomics Platform"/>
            <consortium name="The Broad Institute Genome Sequencing Center for Infectious Disease"/>
            <person name="Wu L."/>
            <person name="Ma J."/>
        </authorList>
    </citation>
    <scope>NUCLEOTIDE SEQUENCE [LARGE SCALE GENOMIC DNA]</scope>
    <source>
        <strain evidence="3">KCTC 42953</strain>
    </source>
</reference>
<evidence type="ECO:0000313" key="3">
    <source>
        <dbReference type="Proteomes" id="UP001595533"/>
    </source>
</evidence>
<keyword evidence="1" id="KW-1133">Transmembrane helix</keyword>
<dbReference type="EMBL" id="JBHRTS010000004">
    <property type="protein sequence ID" value="MFC3194477.1"/>
    <property type="molecule type" value="Genomic_DNA"/>
</dbReference>
<accession>A0ABV7JBB8</accession>
<name>A0ABV7JBB8_9GAMM</name>
<dbReference type="Proteomes" id="UP001595533">
    <property type="component" value="Unassembled WGS sequence"/>
</dbReference>
<feature type="transmembrane region" description="Helical" evidence="1">
    <location>
        <begin position="12"/>
        <end position="37"/>
    </location>
</feature>
<gene>
    <name evidence="2" type="ORF">ACFODZ_09525</name>
</gene>
<proteinExistence type="predicted"/>
<sequence>MSAENLNRTYSYPARSVLFLFGLLAVCLFMLSGYVAITEYNFILLPLNGFSGYIGWVFLFAGIKGKAPAWYQD</sequence>
<protein>
    <submittedName>
        <fullName evidence="2">Uncharacterized protein</fullName>
    </submittedName>
</protein>